<gene>
    <name evidence="1" type="ORF">HSUHS5_0622</name>
</gene>
<comment type="caution">
    <text evidence="1">The sequence shown here is derived from an EMBL/GenBank/DDBJ whole genome shotgun (WGS) entry which is preliminary data.</text>
</comment>
<organism evidence="1 2">
    <name type="scientific">Helicobacter suis HS5</name>
    <dbReference type="NCBI Taxonomy" id="710394"/>
    <lineage>
        <taxon>Bacteria</taxon>
        <taxon>Pseudomonadati</taxon>
        <taxon>Campylobacterota</taxon>
        <taxon>Epsilonproteobacteria</taxon>
        <taxon>Campylobacterales</taxon>
        <taxon>Helicobacteraceae</taxon>
        <taxon>Helicobacter</taxon>
    </lineage>
</organism>
<evidence type="ECO:0000313" key="1">
    <source>
        <dbReference type="EMBL" id="EFX41965.1"/>
    </source>
</evidence>
<protein>
    <recommendedName>
        <fullName evidence="3">Dihydroneopterin aldolase</fullName>
    </recommendedName>
</protein>
<reference evidence="1 2" key="1">
    <citation type="journal article" date="2011" name="Vet. Res.">
        <title>Genome sequence of Helicobacter suis supports its role in gastric pathology.</title>
        <authorList>
            <person name="Vermoote M."/>
            <person name="Vandekerckhove T.T."/>
            <person name="Flahou B."/>
            <person name="Pasmans F."/>
            <person name="Smet A."/>
            <person name="De Groote D."/>
            <person name="Van Criekinge W."/>
            <person name="Ducatelle R."/>
            <person name="Haesebrouck F."/>
        </authorList>
    </citation>
    <scope>NUCLEOTIDE SEQUENCE [LARGE SCALE GENOMIC DNA]</scope>
    <source>
        <strain evidence="1 2">HS5</strain>
    </source>
</reference>
<sequence length="110" mass="13048">METMKIFINCRSLLLRKVLERYLHDFLSTQEACDFILSDQPLKNPLKATCLIGSQTGAHIPTPFTKEELLEKLQDFYQNKAQRESLEYKVQILLQEYTHKLLELLQDYKR</sequence>
<dbReference type="EMBL" id="ADHO01000109">
    <property type="protein sequence ID" value="EFX41965.1"/>
    <property type="molecule type" value="Genomic_DNA"/>
</dbReference>
<evidence type="ECO:0008006" key="3">
    <source>
        <dbReference type="Google" id="ProtNLM"/>
    </source>
</evidence>
<proteinExistence type="predicted"/>
<accession>E7G3T9</accession>
<name>E7G3T9_9HELI</name>
<evidence type="ECO:0000313" key="2">
    <source>
        <dbReference type="Proteomes" id="UP000054093"/>
    </source>
</evidence>
<dbReference type="Proteomes" id="UP000054093">
    <property type="component" value="Unassembled WGS sequence"/>
</dbReference>
<dbReference type="AlphaFoldDB" id="E7G3T9"/>